<dbReference type="GO" id="GO:0102193">
    <property type="term" value="F:protein-ribulosamine 3-kinase activity"/>
    <property type="evidence" value="ECO:0007669"/>
    <property type="project" value="UniProtKB-EC"/>
</dbReference>
<dbReference type="SUPFAM" id="SSF56112">
    <property type="entry name" value="Protein kinase-like (PK-like)"/>
    <property type="match status" value="1"/>
</dbReference>
<protein>
    <recommendedName>
        <fullName evidence="1">protein-ribulosamine 3-kinase</fullName>
        <ecNumber evidence="1">2.7.1.172</ecNumber>
    </recommendedName>
</protein>
<reference evidence="3" key="2">
    <citation type="submission" date="2023-01" db="EMBL/GenBank/DDBJ databases">
        <authorList>
            <person name="Petersen C."/>
        </authorList>
    </citation>
    <scope>NUCLEOTIDE SEQUENCE</scope>
    <source>
        <strain evidence="3">IBT 17514</strain>
    </source>
</reference>
<dbReference type="Gene3D" id="3.90.1200.10">
    <property type="match status" value="1"/>
</dbReference>
<gene>
    <name evidence="3" type="ORF">N7493_000430</name>
</gene>
<dbReference type="InterPro" id="IPR011009">
    <property type="entry name" value="Kinase-like_dom_sf"/>
</dbReference>
<dbReference type="EC" id="2.7.1.172" evidence="1"/>
<accession>A0AAD6HWB0</accession>
<organism evidence="3 4">
    <name type="scientific">Penicillium malachiteum</name>
    <dbReference type="NCBI Taxonomy" id="1324776"/>
    <lineage>
        <taxon>Eukaryota</taxon>
        <taxon>Fungi</taxon>
        <taxon>Dikarya</taxon>
        <taxon>Ascomycota</taxon>
        <taxon>Pezizomycotina</taxon>
        <taxon>Eurotiomycetes</taxon>
        <taxon>Eurotiomycetidae</taxon>
        <taxon>Eurotiales</taxon>
        <taxon>Aspergillaceae</taxon>
        <taxon>Penicillium</taxon>
    </lineage>
</organism>
<name>A0AAD6HWB0_9EURO</name>
<comment type="caution">
    <text evidence="3">The sequence shown here is derived from an EMBL/GenBank/DDBJ whole genome shotgun (WGS) entry which is preliminary data.</text>
</comment>
<evidence type="ECO:0000313" key="4">
    <source>
        <dbReference type="Proteomes" id="UP001215712"/>
    </source>
</evidence>
<dbReference type="AlphaFoldDB" id="A0AAD6HWB0"/>
<comment type="catalytic activity">
    <reaction evidence="2">
        <text>N(6)-D-ribulosyl-L-lysyl-[protein] + ATP = N(6)-(3-O-phospho-D-ribulosyl)-L-lysyl-[protein] + ADP + H(+)</text>
        <dbReference type="Rhea" id="RHEA:48432"/>
        <dbReference type="Rhea" id="RHEA-COMP:12103"/>
        <dbReference type="Rhea" id="RHEA-COMP:12104"/>
        <dbReference type="ChEBI" id="CHEBI:15378"/>
        <dbReference type="ChEBI" id="CHEBI:30616"/>
        <dbReference type="ChEBI" id="CHEBI:90418"/>
        <dbReference type="ChEBI" id="CHEBI:90420"/>
        <dbReference type="ChEBI" id="CHEBI:456216"/>
        <dbReference type="EC" id="2.7.1.172"/>
    </reaction>
    <physiologicalReaction direction="left-to-right" evidence="2">
        <dbReference type="Rhea" id="RHEA:48433"/>
    </physiologicalReaction>
</comment>
<keyword evidence="4" id="KW-1185">Reference proteome</keyword>
<evidence type="ECO:0000313" key="3">
    <source>
        <dbReference type="EMBL" id="KAJ5740558.1"/>
    </source>
</evidence>
<reference evidence="3" key="1">
    <citation type="journal article" date="2023" name="IMA Fungus">
        <title>Comparative genomic study of the Penicillium genus elucidates a diverse pangenome and 15 lateral gene transfer events.</title>
        <authorList>
            <person name="Petersen C."/>
            <person name="Sorensen T."/>
            <person name="Nielsen M.R."/>
            <person name="Sondergaard T.E."/>
            <person name="Sorensen J.L."/>
            <person name="Fitzpatrick D.A."/>
            <person name="Frisvad J.C."/>
            <person name="Nielsen K.L."/>
        </authorList>
    </citation>
    <scope>NUCLEOTIDE SEQUENCE</scope>
    <source>
        <strain evidence="3">IBT 17514</strain>
    </source>
</reference>
<evidence type="ECO:0000256" key="2">
    <source>
        <dbReference type="ARBA" id="ARBA00048655"/>
    </source>
</evidence>
<dbReference type="InterPro" id="IPR016477">
    <property type="entry name" value="Fructo-/Ketosamine-3-kinase"/>
</dbReference>
<dbReference type="Pfam" id="PF03881">
    <property type="entry name" value="Fructosamin_kin"/>
    <property type="match status" value="1"/>
</dbReference>
<dbReference type="EMBL" id="JAQJAN010000001">
    <property type="protein sequence ID" value="KAJ5740558.1"/>
    <property type="molecule type" value="Genomic_DNA"/>
</dbReference>
<evidence type="ECO:0000256" key="1">
    <source>
        <dbReference type="ARBA" id="ARBA00011961"/>
    </source>
</evidence>
<sequence length="372" mass="41876">MAVVQAMPSDTTVVSANSWGASAWTKTAKISVLLSDGTPKNYFLKIRLHCFRGQYFENRSDVGIQCATGRGAWPLTEGEYHSATAIHSAVPGFVPKPCGWGQYQDDKSEVYFFLGDYHDMDVRMAPEPEIFAAQVAELHAKGKSPTGMFGFSVPTVCGIFERTVKWETSWAKCFANQLQDVITYDNETNGIWPEFDAACKRVLSDVIPRLLGVLQTEGQSIEPVLIHGDLWEQNVGLDMETGETIAFDPGSTYAHNEMEFGTWRCSWAHQFKVPLYLRFYHRHIQPSDPVSEWDDRNRLYSLHLYLNDSTGHPGSVSRSIAYNDMLYLCEKYAPLGSLERYNPEKDISITGAYIQHETHMLSESLTSKTVVA</sequence>
<proteinExistence type="predicted"/>
<dbReference type="PANTHER" id="PTHR12149">
    <property type="entry name" value="FRUCTOSAMINE 3 KINASE-RELATED PROTEIN"/>
    <property type="match status" value="1"/>
</dbReference>
<dbReference type="PANTHER" id="PTHR12149:SF8">
    <property type="entry name" value="PROTEIN-RIBULOSAMINE 3-KINASE"/>
    <property type="match status" value="1"/>
</dbReference>
<dbReference type="Proteomes" id="UP001215712">
    <property type="component" value="Unassembled WGS sequence"/>
</dbReference>